<dbReference type="EMBL" id="CP016375">
    <property type="protein sequence ID" value="AQX03716.1"/>
    <property type="molecule type" value="Genomic_DNA"/>
</dbReference>
<reference evidence="3 4" key="1">
    <citation type="submission" date="2016-07" db="EMBL/GenBank/DDBJ databases">
        <title>Revisiting the taxonomy of the Elizabethkingia Genus using Whole-Genome Sequencing, Optical Mapping, and MALDI-TOF, along with proposal of three novel Elizabethkingia species: Elizabethkingia bruuniana sp. nov., Elizabethkingia ursingii sp. nov., and Elizabethkingia occulta sp. nov.</title>
        <authorList>
            <person name="Nicholson A.C."/>
        </authorList>
    </citation>
    <scope>NUCLEOTIDE SEQUENCE [LARGE SCALE GENOMIC DNA]</scope>
    <source>
        <strain evidence="3 4">F3201</strain>
        <plasmid evidence="3 4">unnamed</plasmid>
    </source>
</reference>
<proteinExistence type="predicted"/>
<feature type="transmembrane region" description="Helical" evidence="2">
    <location>
        <begin position="25"/>
        <end position="44"/>
    </location>
</feature>
<gene>
    <name evidence="3" type="ORF">BBD32_19420</name>
</gene>
<geneLocation type="plasmid" evidence="3 4">
    <name>unnamed</name>
</geneLocation>
<keyword evidence="2" id="KW-0472">Membrane</keyword>
<evidence type="ECO:0008006" key="5">
    <source>
        <dbReference type="Google" id="ProtNLM"/>
    </source>
</evidence>
<feature type="region of interest" description="Disordered" evidence="1">
    <location>
        <begin position="218"/>
        <end position="237"/>
    </location>
</feature>
<evidence type="ECO:0000256" key="2">
    <source>
        <dbReference type="SAM" id="Phobius"/>
    </source>
</evidence>
<dbReference type="RefSeq" id="WP_078397000.1">
    <property type="nucleotide sequence ID" value="NZ_CP016375.1"/>
</dbReference>
<name>A0AAU8V085_9FLAO</name>
<keyword evidence="3" id="KW-0614">Plasmid</keyword>
<keyword evidence="2" id="KW-1133">Transmembrane helix</keyword>
<organism evidence="3 4">
    <name type="scientific">Elizabethkingia anophelis</name>
    <dbReference type="NCBI Taxonomy" id="1117645"/>
    <lineage>
        <taxon>Bacteria</taxon>
        <taxon>Pseudomonadati</taxon>
        <taxon>Bacteroidota</taxon>
        <taxon>Flavobacteriia</taxon>
        <taxon>Flavobacteriales</taxon>
        <taxon>Weeksellaceae</taxon>
        <taxon>Elizabethkingia</taxon>
    </lineage>
</organism>
<evidence type="ECO:0000313" key="3">
    <source>
        <dbReference type="EMBL" id="AQX03716.1"/>
    </source>
</evidence>
<dbReference type="AlphaFoldDB" id="A0AAU8V085"/>
<sequence>MSDNNKKISYGMDFYAVLKKYNKTLWAVVIIGIVVIFASAYQVISVYQMSSNNIYGISESGNMVPLKKLENEEGKRIQAKADIEYFVSQYYDLDSYSMKRKRERVYWLVGEQPTKVIKDRASKGYFDLFMTMQGLKQSAYILQNTLQLSNQPPYNASFVVRITRVNGDQEEYYNAKVNMTLVETNRNYPYNPYGFLITNFTEDLEKIAKTDKIDEELKNDVNTSNEAINQNPKENGQ</sequence>
<evidence type="ECO:0000256" key="1">
    <source>
        <dbReference type="SAM" id="MobiDB-lite"/>
    </source>
</evidence>
<protein>
    <recommendedName>
        <fullName evidence="5">Conjugative transposon protein TraK</fullName>
    </recommendedName>
</protein>
<accession>A0AAU8V085</accession>
<evidence type="ECO:0000313" key="4">
    <source>
        <dbReference type="Proteomes" id="UP000190848"/>
    </source>
</evidence>
<keyword evidence="2" id="KW-0812">Transmembrane</keyword>
<feature type="compositionally biased region" description="Polar residues" evidence="1">
    <location>
        <begin position="220"/>
        <end position="237"/>
    </location>
</feature>
<dbReference type="Proteomes" id="UP000190848">
    <property type="component" value="Plasmid unnamed"/>
</dbReference>